<dbReference type="FunFam" id="1.10.287.4070:FF:000001">
    <property type="entry name" value="Probable Nucleolar protein 58"/>
    <property type="match status" value="1"/>
</dbReference>
<evidence type="ECO:0000256" key="3">
    <source>
        <dbReference type="ARBA" id="ARBA00022517"/>
    </source>
</evidence>
<dbReference type="SMART" id="SM00931">
    <property type="entry name" value="NOSIC"/>
    <property type="match status" value="1"/>
</dbReference>
<dbReference type="GO" id="GO:0031428">
    <property type="term" value="C:box C/D methylation guide snoRNP complex"/>
    <property type="evidence" value="ECO:0007669"/>
    <property type="project" value="InterPro"/>
</dbReference>
<evidence type="ECO:0000313" key="6">
    <source>
        <dbReference type="EMBL" id="OEH79593.1"/>
    </source>
</evidence>
<dbReference type="PANTHER" id="PTHR10894">
    <property type="entry name" value="NUCLEOLAR PROTEIN 5 NUCLEOLAR PROTEIN NOP5 NOP58"/>
    <property type="match status" value="1"/>
</dbReference>
<dbReference type="GO" id="GO:0042254">
    <property type="term" value="P:ribosome biogenesis"/>
    <property type="evidence" value="ECO:0007669"/>
    <property type="project" value="UniProtKB-KW"/>
</dbReference>
<evidence type="ECO:0000256" key="2">
    <source>
        <dbReference type="ARBA" id="ARBA00009211"/>
    </source>
</evidence>
<dbReference type="VEuPathDB" id="ToxoDB:cyc_06965"/>
<dbReference type="Proteomes" id="UP000095192">
    <property type="component" value="Unassembled WGS sequence"/>
</dbReference>
<evidence type="ECO:0000256" key="4">
    <source>
        <dbReference type="ARBA" id="ARBA00023242"/>
    </source>
</evidence>
<dbReference type="GO" id="GO:0030515">
    <property type="term" value="F:snoRNA binding"/>
    <property type="evidence" value="ECO:0007669"/>
    <property type="project" value="InterPro"/>
</dbReference>
<feature type="domain" description="NOSIC" evidence="5">
    <location>
        <begin position="166"/>
        <end position="218"/>
    </location>
</feature>
<reference evidence="6 7" key="1">
    <citation type="journal article" date="2016" name="BMC Genomics">
        <title>Comparative genomics reveals Cyclospora cayetanensis possesses coccidia-like metabolism and invasion components but unique surface antigens.</title>
        <authorList>
            <person name="Liu S."/>
            <person name="Wang L."/>
            <person name="Zheng H."/>
            <person name="Xu Z."/>
            <person name="Roellig D.M."/>
            <person name="Li N."/>
            <person name="Frace M.A."/>
            <person name="Tang K."/>
            <person name="Arrowood M.J."/>
            <person name="Moss D.M."/>
            <person name="Zhang L."/>
            <person name="Feng Y."/>
            <person name="Xiao L."/>
        </authorList>
    </citation>
    <scope>NUCLEOTIDE SEQUENCE [LARGE SCALE GENOMIC DNA]</scope>
    <source>
        <strain evidence="6 7">CHN_HEN01</strain>
    </source>
</reference>
<dbReference type="EMBL" id="JROU02000337">
    <property type="protein sequence ID" value="OEH79593.1"/>
    <property type="molecule type" value="Genomic_DNA"/>
</dbReference>
<comment type="subcellular location">
    <subcellularLocation>
        <location evidence="1">Nucleus</location>
        <location evidence="1">Nucleolus</location>
    </subcellularLocation>
</comment>
<dbReference type="InterPro" id="IPR045056">
    <property type="entry name" value="Nop56/Nop58"/>
</dbReference>
<dbReference type="InterPro" id="IPR002687">
    <property type="entry name" value="Nop_dom"/>
</dbReference>
<comment type="similarity">
    <text evidence="2">Belongs to the NOP5/NOP56 family.</text>
</comment>
<dbReference type="InterPro" id="IPR012974">
    <property type="entry name" value="NOP58/56_N"/>
</dbReference>
<dbReference type="InParanoid" id="A0A1D3D836"/>
<sequence length="497" mass="54692">MLALLETSAGFALFRIKKGKLLEVSDVEALQAHFASPEAAQRVVELHAFSRFKDTKQATEEVLALVDSKVGKGLKKFLKKNLLQAEGESSKLVVADKALGVAIKNKLGLEVLFSPQTHEIIRGIKEQFAALMDGIEEKDRQQMAMSLSHSLNRFKLRFSPEKLDTMIIQAVALLDDLDKELNNFAMRLKEWYGWHFPELAKVITDNLVFAKAVKLIGFRTNTKHADLESILPDEICSEVRMSAETSMGTEMTDDDLLHITSLASRVEELVEYRANLAEYLKLRMKAVAPNLTHMLHGPLLSLPLSAARPHARGKGGEKLLLHAPFLWCVCVPLFLSPGKISRVLAAKLSLCVRVDALTEAAETAAAETAAGTDPVAAAGNHAPAEPSVAIACRRYVENKLEQLEQQLSSAGGKPGAKPSFQRYEPHRATNGMARKYDASTDVVLGPDAPKRHMKHVGFGADEATDEVPRKKKVHLNIASSYTHDVVYFTAETGRVVY</sequence>
<dbReference type="PANTHER" id="PTHR10894:SF1">
    <property type="entry name" value="NUCLEOLAR PROTEIN 58"/>
    <property type="match status" value="1"/>
</dbReference>
<keyword evidence="3" id="KW-0690">Ribosome biogenesis</keyword>
<dbReference type="InterPro" id="IPR036070">
    <property type="entry name" value="Nop_dom_sf"/>
</dbReference>
<comment type="caution">
    <text evidence="6">The sequence shown here is derived from an EMBL/GenBank/DDBJ whole genome shotgun (WGS) entry which is preliminary data.</text>
</comment>
<dbReference type="FunCoup" id="A0A1D3D836">
    <property type="interactions" value="480"/>
</dbReference>
<dbReference type="Pfam" id="PF08156">
    <property type="entry name" value="NOP5NT"/>
    <property type="match status" value="1"/>
</dbReference>
<evidence type="ECO:0000313" key="7">
    <source>
        <dbReference type="Proteomes" id="UP000095192"/>
    </source>
</evidence>
<keyword evidence="7" id="KW-1185">Reference proteome</keyword>
<keyword evidence="4" id="KW-0539">Nucleus</keyword>
<proteinExistence type="inferred from homology"/>
<dbReference type="Gene3D" id="1.10.287.4070">
    <property type="match status" value="1"/>
</dbReference>
<dbReference type="VEuPathDB" id="ToxoDB:LOC34623014"/>
<organism evidence="6 7">
    <name type="scientific">Cyclospora cayetanensis</name>
    <dbReference type="NCBI Taxonomy" id="88456"/>
    <lineage>
        <taxon>Eukaryota</taxon>
        <taxon>Sar</taxon>
        <taxon>Alveolata</taxon>
        <taxon>Apicomplexa</taxon>
        <taxon>Conoidasida</taxon>
        <taxon>Coccidia</taxon>
        <taxon>Eucoccidiorida</taxon>
        <taxon>Eimeriorina</taxon>
        <taxon>Eimeriidae</taxon>
        <taxon>Cyclospora</taxon>
    </lineage>
</organism>
<evidence type="ECO:0000259" key="5">
    <source>
        <dbReference type="SMART" id="SM00931"/>
    </source>
</evidence>
<dbReference type="InterPro" id="IPR012976">
    <property type="entry name" value="NOSIC"/>
</dbReference>
<dbReference type="AlphaFoldDB" id="A0A1D3D836"/>
<accession>A0A1D3D836</accession>
<evidence type="ECO:0000256" key="1">
    <source>
        <dbReference type="ARBA" id="ARBA00004604"/>
    </source>
</evidence>
<name>A0A1D3D836_9EIME</name>
<gene>
    <name evidence="6" type="ORF">cyc_06965</name>
</gene>
<protein>
    <submittedName>
        <fullName evidence="6">Nucleolar protein</fullName>
    </submittedName>
</protein>
<dbReference type="SUPFAM" id="SSF89124">
    <property type="entry name" value="Nop domain"/>
    <property type="match status" value="1"/>
</dbReference>
<dbReference type="GO" id="GO:0032040">
    <property type="term" value="C:small-subunit processome"/>
    <property type="evidence" value="ECO:0007669"/>
    <property type="project" value="InterPro"/>
</dbReference>
<dbReference type="Pfam" id="PF01798">
    <property type="entry name" value="Nop"/>
    <property type="match status" value="1"/>
</dbReference>